<reference evidence="2" key="1">
    <citation type="submission" date="2020-06" db="EMBL/GenBank/DDBJ databases">
        <authorList>
            <person name="Li T."/>
            <person name="Hu X."/>
            <person name="Zhang T."/>
            <person name="Song X."/>
            <person name="Zhang H."/>
            <person name="Dai N."/>
            <person name="Sheng W."/>
            <person name="Hou X."/>
            <person name="Wei L."/>
        </authorList>
    </citation>
    <scope>NUCLEOTIDE SEQUENCE</scope>
    <source>
        <strain evidence="2">3651</strain>
        <tissue evidence="2">Leaf</tissue>
    </source>
</reference>
<name>A0AAE1Z0P9_9LAMI</name>
<organism evidence="2 3">
    <name type="scientific">Sesamum alatum</name>
    <dbReference type="NCBI Taxonomy" id="300844"/>
    <lineage>
        <taxon>Eukaryota</taxon>
        <taxon>Viridiplantae</taxon>
        <taxon>Streptophyta</taxon>
        <taxon>Embryophyta</taxon>
        <taxon>Tracheophyta</taxon>
        <taxon>Spermatophyta</taxon>
        <taxon>Magnoliopsida</taxon>
        <taxon>eudicotyledons</taxon>
        <taxon>Gunneridae</taxon>
        <taxon>Pentapetalae</taxon>
        <taxon>asterids</taxon>
        <taxon>lamiids</taxon>
        <taxon>Lamiales</taxon>
        <taxon>Pedaliaceae</taxon>
        <taxon>Sesamum</taxon>
    </lineage>
</organism>
<protein>
    <submittedName>
        <fullName evidence="2">Uncharacterized protein</fullName>
    </submittedName>
</protein>
<feature type="compositionally biased region" description="Polar residues" evidence="1">
    <location>
        <begin position="115"/>
        <end position="134"/>
    </location>
</feature>
<proteinExistence type="predicted"/>
<reference evidence="2" key="2">
    <citation type="journal article" date="2024" name="Plant">
        <title>Genomic evolution and insights into agronomic trait innovations of Sesamum species.</title>
        <authorList>
            <person name="Miao H."/>
            <person name="Wang L."/>
            <person name="Qu L."/>
            <person name="Liu H."/>
            <person name="Sun Y."/>
            <person name="Le M."/>
            <person name="Wang Q."/>
            <person name="Wei S."/>
            <person name="Zheng Y."/>
            <person name="Lin W."/>
            <person name="Duan Y."/>
            <person name="Cao H."/>
            <person name="Xiong S."/>
            <person name="Wang X."/>
            <person name="Wei L."/>
            <person name="Li C."/>
            <person name="Ma Q."/>
            <person name="Ju M."/>
            <person name="Zhao R."/>
            <person name="Li G."/>
            <person name="Mu C."/>
            <person name="Tian Q."/>
            <person name="Mei H."/>
            <person name="Zhang T."/>
            <person name="Gao T."/>
            <person name="Zhang H."/>
        </authorList>
    </citation>
    <scope>NUCLEOTIDE SEQUENCE</scope>
    <source>
        <strain evidence="2">3651</strain>
    </source>
</reference>
<keyword evidence="3" id="KW-1185">Reference proteome</keyword>
<feature type="region of interest" description="Disordered" evidence="1">
    <location>
        <begin position="83"/>
        <end position="140"/>
    </location>
</feature>
<feature type="region of interest" description="Disordered" evidence="1">
    <location>
        <begin position="1"/>
        <end position="25"/>
    </location>
</feature>
<sequence>MGADFSGFRHGFTSSRPSKKDADNESCRLRASLMRFMKPRSLWAIMKIRKRQEKHELPLYMNNYKVLTLEDWIMSSPAGDHIDISGAGEETSHAPKQSSRKIHPSFDGVLREEISVNTDDGQSENTSFSRTTSGKGKKKVSFTSPEVTDIFMLDSPETNVSEIKSMQSFHREMLYLHTAI</sequence>
<gene>
    <name evidence="2" type="ORF">Salat_0310100</name>
</gene>
<accession>A0AAE1Z0P9</accession>
<dbReference type="Proteomes" id="UP001293254">
    <property type="component" value="Unassembled WGS sequence"/>
</dbReference>
<dbReference type="AlphaFoldDB" id="A0AAE1Z0P9"/>
<comment type="caution">
    <text evidence="2">The sequence shown here is derived from an EMBL/GenBank/DDBJ whole genome shotgun (WGS) entry which is preliminary data.</text>
</comment>
<evidence type="ECO:0000313" key="3">
    <source>
        <dbReference type="Proteomes" id="UP001293254"/>
    </source>
</evidence>
<dbReference type="EMBL" id="JACGWO010000001">
    <property type="protein sequence ID" value="KAK4439752.1"/>
    <property type="molecule type" value="Genomic_DNA"/>
</dbReference>
<evidence type="ECO:0000313" key="2">
    <source>
        <dbReference type="EMBL" id="KAK4439752.1"/>
    </source>
</evidence>
<evidence type="ECO:0000256" key="1">
    <source>
        <dbReference type="SAM" id="MobiDB-lite"/>
    </source>
</evidence>